<gene>
    <name evidence="2" type="ORF">FHS37_000563</name>
</gene>
<accession>A0A7W7LUG1</accession>
<dbReference type="Proteomes" id="UP000579523">
    <property type="component" value="Unassembled WGS sequence"/>
</dbReference>
<evidence type="ECO:0000256" key="1">
    <source>
        <dbReference type="SAM" id="MobiDB-lite"/>
    </source>
</evidence>
<sequence length="222" mass="22008">MSDATRRPGDDPLLPDDTRTAPDARTAPGAGTAPDARTAPGAGTAPDARTAPGAGTAPGTGTGLGAGTTPGAGTAPGVGTASGAGTAPGAGTGLGAGTTPGTGTAPGGDPAHHGPGHDGEGTEGARPRLLPHDDGDRISARLRHAVAGFVDAPRDAVEEADRVLQELTARVTDAVTERRRTLRRSWQAADAEDGGSAAATDTEQLRLALRDYRALAERLLRV</sequence>
<dbReference type="EMBL" id="JACHJI010000001">
    <property type="protein sequence ID" value="MBB4896547.1"/>
    <property type="molecule type" value="Genomic_DNA"/>
</dbReference>
<name>A0A7W7LUG1_9ACTN</name>
<feature type="compositionally biased region" description="Basic and acidic residues" evidence="1">
    <location>
        <begin position="110"/>
        <end position="135"/>
    </location>
</feature>
<organism evidence="2 3">
    <name type="scientific">Streptomyces griseomycini</name>
    <dbReference type="NCBI Taxonomy" id="66895"/>
    <lineage>
        <taxon>Bacteria</taxon>
        <taxon>Bacillati</taxon>
        <taxon>Actinomycetota</taxon>
        <taxon>Actinomycetes</taxon>
        <taxon>Kitasatosporales</taxon>
        <taxon>Streptomycetaceae</taxon>
        <taxon>Streptomyces</taxon>
    </lineage>
</organism>
<feature type="compositionally biased region" description="Low complexity" evidence="1">
    <location>
        <begin position="23"/>
        <end position="55"/>
    </location>
</feature>
<comment type="caution">
    <text evidence="2">The sequence shown here is derived from an EMBL/GenBank/DDBJ whole genome shotgun (WGS) entry which is preliminary data.</text>
</comment>
<feature type="compositionally biased region" description="Basic and acidic residues" evidence="1">
    <location>
        <begin position="1"/>
        <end position="22"/>
    </location>
</feature>
<feature type="region of interest" description="Disordered" evidence="1">
    <location>
        <begin position="1"/>
        <end position="135"/>
    </location>
</feature>
<feature type="compositionally biased region" description="Gly residues" evidence="1">
    <location>
        <begin position="56"/>
        <end position="106"/>
    </location>
</feature>
<evidence type="ECO:0000313" key="3">
    <source>
        <dbReference type="Proteomes" id="UP000579523"/>
    </source>
</evidence>
<reference evidence="2 3" key="1">
    <citation type="submission" date="2020-08" db="EMBL/GenBank/DDBJ databases">
        <title>Genomic Encyclopedia of Type Strains, Phase III (KMG-III): the genomes of soil and plant-associated and newly described type strains.</title>
        <authorList>
            <person name="Whitman W."/>
        </authorList>
    </citation>
    <scope>NUCLEOTIDE SEQUENCE [LARGE SCALE GENOMIC DNA]</scope>
    <source>
        <strain evidence="2 3">CECT 3273</strain>
    </source>
</reference>
<proteinExistence type="predicted"/>
<evidence type="ECO:0000313" key="2">
    <source>
        <dbReference type="EMBL" id="MBB4896547.1"/>
    </source>
</evidence>
<protein>
    <submittedName>
        <fullName evidence="2">Uncharacterized protein</fullName>
    </submittedName>
</protein>
<dbReference type="AlphaFoldDB" id="A0A7W7LUG1"/>
<dbReference type="RefSeq" id="WP_184817387.1">
    <property type="nucleotide sequence ID" value="NZ_BMTK01000001.1"/>
</dbReference>
<keyword evidence="3" id="KW-1185">Reference proteome</keyword>